<evidence type="ECO:0000256" key="7">
    <source>
        <dbReference type="ARBA" id="ARBA00034430"/>
    </source>
</evidence>
<dbReference type="PANTHER" id="PTHR47735:SF9">
    <property type="entry name" value="POTASSIUM VOLTAGE-GATED CHANNEL SUBFAMILY KQT MEMBER 4-LIKE ISOFORM X1"/>
    <property type="match status" value="1"/>
</dbReference>
<dbReference type="EMBL" id="AJWK01008901">
    <property type="status" value="NOT_ANNOTATED_CDS"/>
    <property type="molecule type" value="Genomic_DNA"/>
</dbReference>
<reference evidence="10" key="1">
    <citation type="submission" date="2020-05" db="UniProtKB">
        <authorList>
            <consortium name="EnsemblMetazoa"/>
        </authorList>
    </citation>
    <scope>IDENTIFICATION</scope>
    <source>
        <strain evidence="10">Jacobina</strain>
    </source>
</reference>
<feature type="region of interest" description="Disordered" evidence="8">
    <location>
        <begin position="70"/>
        <end position="148"/>
    </location>
</feature>
<evidence type="ECO:0000313" key="11">
    <source>
        <dbReference type="Proteomes" id="UP000092461"/>
    </source>
</evidence>
<feature type="region of interest" description="Disordered" evidence="8">
    <location>
        <begin position="363"/>
        <end position="404"/>
    </location>
</feature>
<dbReference type="EMBL" id="AJWK01008896">
    <property type="status" value="NOT_ANNOTATED_CDS"/>
    <property type="molecule type" value="Genomic_DNA"/>
</dbReference>
<organism evidence="10 11">
    <name type="scientific">Lutzomyia longipalpis</name>
    <name type="common">Sand fly</name>
    <dbReference type="NCBI Taxonomy" id="7200"/>
    <lineage>
        <taxon>Eukaryota</taxon>
        <taxon>Metazoa</taxon>
        <taxon>Ecdysozoa</taxon>
        <taxon>Arthropoda</taxon>
        <taxon>Hexapoda</taxon>
        <taxon>Insecta</taxon>
        <taxon>Pterygota</taxon>
        <taxon>Neoptera</taxon>
        <taxon>Endopterygota</taxon>
        <taxon>Diptera</taxon>
        <taxon>Nematocera</taxon>
        <taxon>Psychodoidea</taxon>
        <taxon>Psychodidae</taxon>
        <taxon>Lutzomyia</taxon>
        <taxon>Lutzomyia</taxon>
    </lineage>
</organism>
<evidence type="ECO:0000256" key="2">
    <source>
        <dbReference type="ARBA" id="ARBA00022448"/>
    </source>
</evidence>
<keyword evidence="11" id="KW-1185">Reference proteome</keyword>
<comment type="catalytic activity">
    <reaction evidence="7">
        <text>K(+)(in) = K(+)(out)</text>
        <dbReference type="Rhea" id="RHEA:29463"/>
        <dbReference type="ChEBI" id="CHEBI:29103"/>
    </reaction>
</comment>
<keyword evidence="4" id="KW-0630">Potassium</keyword>
<dbReference type="Pfam" id="PF03520">
    <property type="entry name" value="KCNQ_channel"/>
    <property type="match status" value="2"/>
</dbReference>
<accession>A0A1B0CEI3</accession>
<comment type="subcellular location">
    <subcellularLocation>
        <location evidence="1">Cell membrane</location>
        <topology evidence="1">Multi-pass membrane protein</topology>
    </subcellularLocation>
</comment>
<dbReference type="GO" id="GO:0005249">
    <property type="term" value="F:voltage-gated potassium channel activity"/>
    <property type="evidence" value="ECO:0007669"/>
    <property type="project" value="InterPro"/>
</dbReference>
<feature type="domain" description="Potassium channel voltage dependent KCNQ C-terminal" evidence="9">
    <location>
        <begin position="151"/>
        <end position="215"/>
    </location>
</feature>
<evidence type="ECO:0000259" key="9">
    <source>
        <dbReference type="Pfam" id="PF03520"/>
    </source>
</evidence>
<keyword evidence="6" id="KW-0407">Ion channel</keyword>
<keyword evidence="5" id="KW-0406">Ion transport</keyword>
<evidence type="ECO:0000256" key="1">
    <source>
        <dbReference type="ARBA" id="ARBA00004651"/>
    </source>
</evidence>
<dbReference type="GO" id="GO:0008076">
    <property type="term" value="C:voltage-gated potassium channel complex"/>
    <property type="evidence" value="ECO:0007669"/>
    <property type="project" value="TreeGrafter"/>
</dbReference>
<evidence type="ECO:0000256" key="4">
    <source>
        <dbReference type="ARBA" id="ARBA00022958"/>
    </source>
</evidence>
<dbReference type="VEuPathDB" id="VectorBase:LLONM1_008640"/>
<dbReference type="EMBL" id="AJWK01008900">
    <property type="status" value="NOT_ANNOTATED_CDS"/>
    <property type="molecule type" value="Genomic_DNA"/>
</dbReference>
<dbReference type="AlphaFoldDB" id="A0A1B0CEI3"/>
<protein>
    <recommendedName>
        <fullName evidence="9">Potassium channel voltage dependent KCNQ C-terminal domain-containing protein</fullName>
    </recommendedName>
</protein>
<dbReference type="InterPro" id="IPR003937">
    <property type="entry name" value="K_chnl_volt-dep_KCNQ"/>
</dbReference>
<dbReference type="EMBL" id="AJWK01008899">
    <property type="status" value="NOT_ANNOTATED_CDS"/>
    <property type="molecule type" value="Genomic_DNA"/>
</dbReference>
<dbReference type="EMBL" id="AJWK01008898">
    <property type="status" value="NOT_ANNOTATED_CDS"/>
    <property type="molecule type" value="Genomic_DNA"/>
</dbReference>
<name>A0A1B0CEI3_LUTLO</name>
<sequence>MIRRRQPAATLIQSLWRCYAADEHSVSVATWKIHQVPLPSPPPSTGTNQKSLIRRASSSFKHNASFVARLPTIRRHKSQSLHSPGNPKPPTGVTSRSTRGPRSMGEANASAENLEVTNNGRPMNASLSEDSVAETALSKKNSDDEDEEPRCIQLTNQHKTAIRFIRKLKYFVARRKFKQALKPYDVKDVMEQYAIGHVDLLGRVKNVQNRYIIIIKQKYLKYFAAHKKFKEALKPYDVKDVMEQYAAGYNDLLGRLKYFAAHKKFKEALKPYDVKDVMEQYAAGYNDLLGRVKNVQIRLDQILGKQGSKAKDVYASKISLASRVVKVERQVDDIETKLDTLIDLYMQDRKRFLSLPIISDSQHSNNLPPLPPNPPGGGGASAGATTVATTSMSSGSSGSLKVAGGKYQAAGDTGYHQGSDALSSAFQPKPILIDKQFSEPNSPITKTFEQPVQRRPPMHRGFSDLSNRMKKRVTLSSIPTQYVSNNNEQHDGSGDVVIVVNALDDGDPIESDVVVGGLPDVCIETEGDVEPSSPKTITESSIIMMDEEIEDLEEEDLDIEGELDPDSPPWDMYDVDTGDMDLDTEETALLRSKAANTEIIVTPISPVASSQNISRMEAEEHARAIGGSGEFSGGAQSSRMDLLKPEMAQSHRLLNTDDV</sequence>
<dbReference type="Gene3D" id="6.10.140.1910">
    <property type="match status" value="2"/>
</dbReference>
<feature type="compositionally biased region" description="Polar residues" evidence="8">
    <location>
        <begin position="115"/>
        <end position="129"/>
    </location>
</feature>
<evidence type="ECO:0000256" key="3">
    <source>
        <dbReference type="ARBA" id="ARBA00022475"/>
    </source>
</evidence>
<proteinExistence type="predicted"/>
<dbReference type="EnsemblMetazoa" id="LLOJ002753-RA">
    <property type="protein sequence ID" value="LLOJ002753-PA"/>
    <property type="gene ID" value="LLOJ002753"/>
</dbReference>
<evidence type="ECO:0000256" key="5">
    <source>
        <dbReference type="ARBA" id="ARBA00023065"/>
    </source>
</evidence>
<keyword evidence="2" id="KW-0813">Transport</keyword>
<feature type="compositionally biased region" description="Low complexity" evidence="8">
    <location>
        <begin position="382"/>
        <end position="399"/>
    </location>
</feature>
<evidence type="ECO:0000313" key="10">
    <source>
        <dbReference type="EnsemblMetazoa" id="LLOJ002753-PA"/>
    </source>
</evidence>
<feature type="domain" description="Potassium channel voltage dependent KCNQ C-terminal" evidence="9">
    <location>
        <begin position="256"/>
        <end position="349"/>
    </location>
</feature>
<keyword evidence="3" id="KW-1003">Cell membrane</keyword>
<feature type="region of interest" description="Disordered" evidence="8">
    <location>
        <begin position="616"/>
        <end position="659"/>
    </location>
</feature>
<evidence type="ECO:0000256" key="8">
    <source>
        <dbReference type="SAM" id="MobiDB-lite"/>
    </source>
</evidence>
<dbReference type="PANTHER" id="PTHR47735">
    <property type="entry name" value="POTASSIUM VOLTAGE-GATED CHANNEL SUBFAMILY KQT MEMBER 4"/>
    <property type="match status" value="1"/>
</dbReference>
<dbReference type="VEuPathDB" id="VectorBase:LLOJ002753"/>
<dbReference type="EMBL" id="AJWK01008897">
    <property type="status" value="NOT_ANNOTATED_CDS"/>
    <property type="molecule type" value="Genomic_DNA"/>
</dbReference>
<dbReference type="Proteomes" id="UP000092461">
    <property type="component" value="Unassembled WGS sequence"/>
</dbReference>
<evidence type="ECO:0000256" key="6">
    <source>
        <dbReference type="ARBA" id="ARBA00023303"/>
    </source>
</evidence>
<keyword evidence="3" id="KW-0472">Membrane</keyword>
<dbReference type="InterPro" id="IPR013821">
    <property type="entry name" value="K_chnl_volt-dep_KCNQ_C"/>
</dbReference>